<gene>
    <name evidence="1" type="ORF">NQ176_g4544</name>
</gene>
<organism evidence="1 2">
    <name type="scientific">Zarea fungicola</name>
    <dbReference type="NCBI Taxonomy" id="93591"/>
    <lineage>
        <taxon>Eukaryota</taxon>
        <taxon>Fungi</taxon>
        <taxon>Dikarya</taxon>
        <taxon>Ascomycota</taxon>
        <taxon>Pezizomycotina</taxon>
        <taxon>Sordariomycetes</taxon>
        <taxon>Hypocreomycetidae</taxon>
        <taxon>Hypocreales</taxon>
        <taxon>Cordycipitaceae</taxon>
        <taxon>Zarea</taxon>
    </lineage>
</organism>
<comment type="caution">
    <text evidence="1">The sequence shown here is derived from an EMBL/GenBank/DDBJ whole genome shotgun (WGS) entry which is preliminary data.</text>
</comment>
<protein>
    <submittedName>
        <fullName evidence="1">Uncharacterized protein</fullName>
    </submittedName>
</protein>
<reference evidence="1" key="1">
    <citation type="submission" date="2022-08" db="EMBL/GenBank/DDBJ databases">
        <title>Genome Sequence of Lecanicillium fungicola.</title>
        <authorList>
            <person name="Buettner E."/>
        </authorList>
    </citation>
    <scope>NUCLEOTIDE SEQUENCE</scope>
    <source>
        <strain evidence="1">Babe33</strain>
    </source>
</reference>
<accession>A0ACC1NEU6</accession>
<dbReference type="Proteomes" id="UP001143910">
    <property type="component" value="Unassembled WGS sequence"/>
</dbReference>
<name>A0ACC1NEU6_9HYPO</name>
<proteinExistence type="predicted"/>
<dbReference type="EMBL" id="JANJQO010000502">
    <property type="protein sequence ID" value="KAJ2977136.1"/>
    <property type="molecule type" value="Genomic_DNA"/>
</dbReference>
<evidence type="ECO:0000313" key="1">
    <source>
        <dbReference type="EMBL" id="KAJ2977136.1"/>
    </source>
</evidence>
<keyword evidence="2" id="KW-1185">Reference proteome</keyword>
<evidence type="ECO:0000313" key="2">
    <source>
        <dbReference type="Proteomes" id="UP001143910"/>
    </source>
</evidence>
<sequence>MCPLIQVKCDETAPKCDRCVERGIDCSGYTFNLRWASKNQLKPPSQAKISQGASDKSNSTKNRRLASHGRRRSPSRSEPDTAESVLSRTCDSEAGTAGLLDSCIAESLDSSCGAIPLPEEWEHTAFMNNFFLDSVSPSLRQPSEQLCAPSDGLLWDLTDAPQSQSHTDLNGDLPSHLILQHVLDCGDFDQLGEEGEVSCVMDDVSTPVLLHNTELSRTRELRDPSSALCQHFFKEVISLYCTWDDRNNSMRVLIGRVWQSSGALYHAIQSMSAACLANTFPEFRAVAKREHSLALNSLRERPGVKEEEMMASFLIGHTSSWIEPNDLATERYETAVAVLKSWARESPDLPVLGFYGDAMDYWGMLLSFLGGIKGHGELSKCGEYLGGAADANRTKRVIPHPFIGICSGTCRILRDAGTLVYRYRKRLLEARFISQRDLDFLRDCIRDARFIERRLLAHTLPETTDILTTEDCGTSKMDLIHVDEAYRCTGLLQLYRFFPDILDERYCSWEECDLLHPKPPSKSPSKTERDAWLRGLALHTIDILRKVPFESSTRCIQPFILIAASCELKKDQPICAPCDDHIPYLDQSCLDVARAREFIHSRLSAYAHVLPLPKVSMFKEIVTNIWRVLDSGEDVHWVDVCKRMSFETMMG</sequence>